<dbReference type="PANTHER" id="PTHR21060">
    <property type="entry name" value="ACETATE KINASE"/>
    <property type="match status" value="1"/>
</dbReference>
<comment type="subcellular location">
    <subcellularLocation>
        <location evidence="9">Cytoplasm</location>
    </subcellularLocation>
</comment>
<comment type="function">
    <text evidence="9">Catalyzes the formation of acetyl phosphate from acetate and ATP. Can also catalyze the reverse reaction.</text>
</comment>
<comment type="cofactor">
    <cofactor evidence="9">
        <name>Mg(2+)</name>
        <dbReference type="ChEBI" id="CHEBI:18420"/>
    </cofactor>
    <cofactor evidence="9">
        <name>Mn(2+)</name>
        <dbReference type="ChEBI" id="CHEBI:29035"/>
    </cofactor>
    <text evidence="9">Mg(2+). Can also accept Mn(2+).</text>
</comment>
<dbReference type="Proteomes" id="UP001500171">
    <property type="component" value="Unassembled WGS sequence"/>
</dbReference>
<comment type="pathway">
    <text evidence="9">Metabolic intermediate biosynthesis; acetyl-CoA biosynthesis; acetyl-CoA from acetate: step 1/2.</text>
</comment>
<evidence type="ECO:0000256" key="1">
    <source>
        <dbReference type="ARBA" id="ARBA00008748"/>
    </source>
</evidence>
<evidence type="ECO:0000256" key="8">
    <source>
        <dbReference type="ARBA" id="ARBA00022842"/>
    </source>
</evidence>
<dbReference type="SUPFAM" id="SSF53067">
    <property type="entry name" value="Actin-like ATPase domain"/>
    <property type="match status" value="2"/>
</dbReference>
<dbReference type="EC" id="2.7.2.1" evidence="9"/>
<comment type="catalytic activity">
    <reaction evidence="9">
        <text>acetate + ATP = acetyl phosphate + ADP</text>
        <dbReference type="Rhea" id="RHEA:11352"/>
        <dbReference type="ChEBI" id="CHEBI:22191"/>
        <dbReference type="ChEBI" id="CHEBI:30089"/>
        <dbReference type="ChEBI" id="CHEBI:30616"/>
        <dbReference type="ChEBI" id="CHEBI:456216"/>
        <dbReference type="EC" id="2.7.2.1"/>
    </reaction>
</comment>
<dbReference type="Pfam" id="PF00871">
    <property type="entry name" value="Acetate_kinase"/>
    <property type="match status" value="1"/>
</dbReference>
<feature type="binding site" evidence="9">
    <location>
        <position position="17"/>
    </location>
    <ligand>
        <name>ATP</name>
        <dbReference type="ChEBI" id="CHEBI:30616"/>
    </ligand>
</feature>
<feature type="binding site" evidence="9">
    <location>
        <begin position="210"/>
        <end position="214"/>
    </location>
    <ligand>
        <name>ATP</name>
        <dbReference type="ChEBI" id="CHEBI:30616"/>
    </ligand>
</feature>
<feature type="binding site" evidence="9">
    <location>
        <position position="91"/>
    </location>
    <ligand>
        <name>substrate</name>
    </ligand>
</feature>
<dbReference type="PRINTS" id="PR00471">
    <property type="entry name" value="ACETATEKNASE"/>
</dbReference>
<feature type="binding site" evidence="9">
    <location>
        <begin position="333"/>
        <end position="337"/>
    </location>
    <ligand>
        <name>ATP</name>
        <dbReference type="ChEBI" id="CHEBI:30616"/>
    </ligand>
</feature>
<protein>
    <recommendedName>
        <fullName evidence="9">Acetate kinase</fullName>
        <ecNumber evidence="9">2.7.2.1</ecNumber>
    </recommendedName>
    <alternativeName>
        <fullName evidence="9">Acetokinase</fullName>
    </alternativeName>
</protein>
<proteinExistence type="inferred from homology"/>
<evidence type="ECO:0000256" key="2">
    <source>
        <dbReference type="ARBA" id="ARBA00022490"/>
    </source>
</evidence>
<keyword evidence="3 9" id="KW-0808">Transferase</keyword>
<name>A0ABP9N1Y2_9GAMM</name>
<evidence type="ECO:0000256" key="3">
    <source>
        <dbReference type="ARBA" id="ARBA00022679"/>
    </source>
</evidence>
<comment type="similarity">
    <text evidence="1 9 10">Belongs to the acetokinase family.</text>
</comment>
<keyword evidence="12" id="KW-1185">Reference proteome</keyword>
<gene>
    <name evidence="9 11" type="primary">ackA</name>
    <name evidence="11" type="ORF">GCM10023211_07770</name>
</gene>
<feature type="binding site" evidence="9">
    <location>
        <position position="387"/>
    </location>
    <ligand>
        <name>Mg(2+)</name>
        <dbReference type="ChEBI" id="CHEBI:18420"/>
    </ligand>
</feature>
<dbReference type="InterPro" id="IPR023865">
    <property type="entry name" value="Aliphatic_acid_kinase_CS"/>
</dbReference>
<comment type="subunit">
    <text evidence="9">Homodimer.</text>
</comment>
<comment type="caution">
    <text evidence="11">The sequence shown here is derived from an EMBL/GenBank/DDBJ whole genome shotgun (WGS) entry which is preliminary data.</text>
</comment>
<dbReference type="PIRSF" id="PIRSF000722">
    <property type="entry name" value="Acetate_prop_kin"/>
    <property type="match status" value="1"/>
</dbReference>
<keyword evidence="8 9" id="KW-0460">Magnesium</keyword>
<dbReference type="NCBIfam" id="TIGR00016">
    <property type="entry name" value="ackA"/>
    <property type="match status" value="1"/>
</dbReference>
<organism evidence="11 12">
    <name type="scientific">Orbus sasakiae</name>
    <dbReference type="NCBI Taxonomy" id="1078475"/>
    <lineage>
        <taxon>Bacteria</taxon>
        <taxon>Pseudomonadati</taxon>
        <taxon>Pseudomonadota</taxon>
        <taxon>Gammaproteobacteria</taxon>
        <taxon>Orbales</taxon>
        <taxon>Orbaceae</taxon>
        <taxon>Orbus</taxon>
    </lineage>
</organism>
<feature type="binding site" evidence="9">
    <location>
        <position position="10"/>
    </location>
    <ligand>
        <name>Mg(2+)</name>
        <dbReference type="ChEBI" id="CHEBI:18420"/>
    </ligand>
</feature>
<keyword evidence="4 9" id="KW-0479">Metal-binding</keyword>
<reference evidence="12" key="1">
    <citation type="journal article" date="2019" name="Int. J. Syst. Evol. Microbiol.">
        <title>The Global Catalogue of Microorganisms (GCM) 10K type strain sequencing project: providing services to taxonomists for standard genome sequencing and annotation.</title>
        <authorList>
            <consortium name="The Broad Institute Genomics Platform"/>
            <consortium name="The Broad Institute Genome Sequencing Center for Infectious Disease"/>
            <person name="Wu L."/>
            <person name="Ma J."/>
        </authorList>
    </citation>
    <scope>NUCLEOTIDE SEQUENCE [LARGE SCALE GENOMIC DNA]</scope>
    <source>
        <strain evidence="12">JCM 18050</strain>
    </source>
</reference>
<feature type="binding site" evidence="9">
    <location>
        <begin position="285"/>
        <end position="287"/>
    </location>
    <ligand>
        <name>ATP</name>
        <dbReference type="ChEBI" id="CHEBI:30616"/>
    </ligand>
</feature>
<dbReference type="GO" id="GO:0016301">
    <property type="term" value="F:kinase activity"/>
    <property type="evidence" value="ECO:0007669"/>
    <property type="project" value="UniProtKB-KW"/>
</dbReference>
<evidence type="ECO:0000256" key="6">
    <source>
        <dbReference type="ARBA" id="ARBA00022777"/>
    </source>
</evidence>
<dbReference type="InterPro" id="IPR004372">
    <property type="entry name" value="Ac/propionate_kinase"/>
</dbReference>
<dbReference type="Gene3D" id="3.30.420.40">
    <property type="match status" value="2"/>
</dbReference>
<feature type="active site" description="Proton donor/acceptor" evidence="9">
    <location>
        <position position="150"/>
    </location>
</feature>
<evidence type="ECO:0000256" key="4">
    <source>
        <dbReference type="ARBA" id="ARBA00022723"/>
    </source>
</evidence>
<dbReference type="PROSITE" id="PS01075">
    <property type="entry name" value="ACETATE_KINASE_1"/>
    <property type="match status" value="1"/>
</dbReference>
<keyword evidence="5 9" id="KW-0547">Nucleotide-binding</keyword>
<dbReference type="EMBL" id="BAABHY010000001">
    <property type="protein sequence ID" value="GAA5107071.1"/>
    <property type="molecule type" value="Genomic_DNA"/>
</dbReference>
<sequence length="400" mass="43305">MSSNLVLVLNCGSSSLKFAIIDPANGDEYISGLAECFNLPDARIKWKLDGEKADASLGAGAAHSEALQFIVNNIFSKKPELLANIKAIGHRIVHGGEKYTQSVVIDDSVLKGIEDAAAFAPLHNPAHLIGIREAFKAFPHLKHKNVAVFDTAFHTTMPKEAYLYAIPKELYEKHGIRRYGAHGTSHFYVSREAAKILNKPVDQTNVVICHLGNGASISAVKNGKCVETSMGLTPLEGLVMGTRSGDIDPAIMFFLHDNLKMSVADINNLLNKKSGLLGLTGVSSDCRYVSDNYDSNEDAKNALDVFVHRLVKYIGGYSMLLDGRLDAVVFTGGIGENAEDVRRLTLEKLGILGFKLDQERNLAARFGKGGKITKDDSSLALVIPTNEELVIAQDAARLTA</sequence>
<dbReference type="HAMAP" id="MF_00020">
    <property type="entry name" value="Acetate_kinase"/>
    <property type="match status" value="1"/>
</dbReference>
<evidence type="ECO:0000256" key="5">
    <source>
        <dbReference type="ARBA" id="ARBA00022741"/>
    </source>
</evidence>
<keyword evidence="7 9" id="KW-0067">ATP-binding</keyword>
<evidence type="ECO:0000256" key="9">
    <source>
        <dbReference type="HAMAP-Rule" id="MF_00020"/>
    </source>
</evidence>
<evidence type="ECO:0000313" key="12">
    <source>
        <dbReference type="Proteomes" id="UP001500171"/>
    </source>
</evidence>
<feature type="site" description="Transition state stabilizer" evidence="9">
    <location>
        <position position="243"/>
    </location>
</feature>
<accession>A0ABP9N1Y2</accession>
<dbReference type="RefSeq" id="WP_345489010.1">
    <property type="nucleotide sequence ID" value="NZ_BAABHY010000001.1"/>
</dbReference>
<dbReference type="CDD" id="cd24010">
    <property type="entry name" value="ASKHA_NBD_AcK_PK"/>
    <property type="match status" value="1"/>
</dbReference>
<keyword evidence="6 9" id="KW-0418">Kinase</keyword>
<feature type="site" description="Transition state stabilizer" evidence="9">
    <location>
        <position position="182"/>
    </location>
</feature>
<dbReference type="PROSITE" id="PS01076">
    <property type="entry name" value="ACETATE_KINASE_2"/>
    <property type="match status" value="1"/>
</dbReference>
<evidence type="ECO:0000313" key="11">
    <source>
        <dbReference type="EMBL" id="GAA5107071.1"/>
    </source>
</evidence>
<evidence type="ECO:0000256" key="10">
    <source>
        <dbReference type="RuleBase" id="RU003835"/>
    </source>
</evidence>
<dbReference type="InterPro" id="IPR000890">
    <property type="entry name" value="Aliphatic_acid_kin_short-chain"/>
</dbReference>
<evidence type="ECO:0000256" key="7">
    <source>
        <dbReference type="ARBA" id="ARBA00022840"/>
    </source>
</evidence>
<dbReference type="PANTHER" id="PTHR21060:SF21">
    <property type="entry name" value="ACETATE KINASE"/>
    <property type="match status" value="1"/>
</dbReference>
<dbReference type="InterPro" id="IPR043129">
    <property type="entry name" value="ATPase_NBD"/>
</dbReference>
<keyword evidence="2 9" id="KW-0963">Cytoplasm</keyword>